<comment type="caution">
    <text evidence="10">The sequence shown here is derived from an EMBL/GenBank/DDBJ whole genome shotgun (WGS) entry which is preliminary data.</text>
</comment>
<dbReference type="EMBL" id="WRPP01000005">
    <property type="protein sequence ID" value="MVU80423.1"/>
    <property type="molecule type" value="Genomic_DNA"/>
</dbReference>
<dbReference type="Pfam" id="PF03405">
    <property type="entry name" value="FA_desaturase_2"/>
    <property type="match status" value="1"/>
</dbReference>
<evidence type="ECO:0000256" key="3">
    <source>
        <dbReference type="ARBA" id="ARBA00022516"/>
    </source>
</evidence>
<keyword evidence="5" id="KW-0276">Fatty acid metabolism</keyword>
<keyword evidence="11" id="KW-1185">Reference proteome</keyword>
<evidence type="ECO:0000313" key="11">
    <source>
        <dbReference type="Proteomes" id="UP000466794"/>
    </source>
</evidence>
<dbReference type="Proteomes" id="UP000466794">
    <property type="component" value="Unassembled WGS sequence"/>
</dbReference>
<evidence type="ECO:0000256" key="5">
    <source>
        <dbReference type="ARBA" id="ARBA00022832"/>
    </source>
</evidence>
<comment type="similarity">
    <text evidence="2">Belongs to the fatty acid desaturase type 2 family.</text>
</comment>
<accession>A0A7K1V198</accession>
<organism evidence="10 11">
    <name type="scientific">Nocardia terrae</name>
    <dbReference type="NCBI Taxonomy" id="2675851"/>
    <lineage>
        <taxon>Bacteria</taxon>
        <taxon>Bacillati</taxon>
        <taxon>Actinomycetota</taxon>
        <taxon>Actinomycetes</taxon>
        <taxon>Mycobacteriales</taxon>
        <taxon>Nocardiaceae</taxon>
        <taxon>Nocardia</taxon>
    </lineage>
</organism>
<keyword evidence="3" id="KW-0444">Lipid biosynthesis</keyword>
<evidence type="ECO:0000256" key="2">
    <source>
        <dbReference type="ARBA" id="ARBA00008749"/>
    </source>
</evidence>
<dbReference type="InterPro" id="IPR009078">
    <property type="entry name" value="Ferritin-like_SF"/>
</dbReference>
<name>A0A7K1V198_9NOCA</name>
<evidence type="ECO:0000256" key="7">
    <source>
        <dbReference type="ARBA" id="ARBA00023004"/>
    </source>
</evidence>
<evidence type="ECO:0000256" key="6">
    <source>
        <dbReference type="ARBA" id="ARBA00023002"/>
    </source>
</evidence>
<keyword evidence="8" id="KW-0443">Lipid metabolism</keyword>
<evidence type="ECO:0000256" key="4">
    <source>
        <dbReference type="ARBA" id="ARBA00022723"/>
    </source>
</evidence>
<dbReference type="AlphaFoldDB" id="A0A7K1V198"/>
<comment type="cofactor">
    <cofactor evidence="1">
        <name>Fe(2+)</name>
        <dbReference type="ChEBI" id="CHEBI:29033"/>
    </cofactor>
</comment>
<keyword evidence="9" id="KW-0275">Fatty acid biosynthesis</keyword>
<dbReference type="InterPro" id="IPR012348">
    <property type="entry name" value="RNR-like"/>
</dbReference>
<proteinExistence type="inferred from homology"/>
<reference evidence="10 11" key="1">
    <citation type="submission" date="2019-12" db="EMBL/GenBank/DDBJ databases">
        <title>Nocardia sp. nov. ET3-3 isolated from soil.</title>
        <authorList>
            <person name="Kanchanasin P."/>
            <person name="Tanasupawat S."/>
            <person name="Yuki M."/>
            <person name="Kudo T."/>
        </authorList>
    </citation>
    <scope>NUCLEOTIDE SEQUENCE [LARGE SCALE GENOMIC DNA]</scope>
    <source>
        <strain evidence="10 11">ET3-3</strain>
    </source>
</reference>
<dbReference type="GO" id="GO:0045300">
    <property type="term" value="F:stearoyl-[ACP] desaturase activity"/>
    <property type="evidence" value="ECO:0007669"/>
    <property type="project" value="InterPro"/>
</dbReference>
<protein>
    <submittedName>
        <fullName evidence="10">Acyl-ACP desaturase</fullName>
    </submittedName>
</protein>
<dbReference type="SUPFAM" id="SSF47240">
    <property type="entry name" value="Ferritin-like"/>
    <property type="match status" value="1"/>
</dbReference>
<gene>
    <name evidence="10" type="ORF">GPX89_24635</name>
</gene>
<keyword evidence="6" id="KW-0560">Oxidoreductase</keyword>
<evidence type="ECO:0000256" key="8">
    <source>
        <dbReference type="ARBA" id="ARBA00023098"/>
    </source>
</evidence>
<keyword evidence="7" id="KW-0408">Iron</keyword>
<dbReference type="Gene3D" id="1.10.620.20">
    <property type="entry name" value="Ribonucleotide Reductase, subunit A"/>
    <property type="match status" value="1"/>
</dbReference>
<keyword evidence="4" id="KW-0479">Metal-binding</keyword>
<dbReference type="GO" id="GO:0046872">
    <property type="term" value="F:metal ion binding"/>
    <property type="evidence" value="ECO:0007669"/>
    <property type="project" value="UniProtKB-KW"/>
</dbReference>
<evidence type="ECO:0000313" key="10">
    <source>
        <dbReference type="EMBL" id="MVU80423.1"/>
    </source>
</evidence>
<dbReference type="InterPro" id="IPR005067">
    <property type="entry name" value="Fatty_acid_desaturase-2"/>
</dbReference>
<dbReference type="GO" id="GO:0006633">
    <property type="term" value="P:fatty acid biosynthetic process"/>
    <property type="evidence" value="ECO:0007669"/>
    <property type="project" value="UniProtKB-KW"/>
</dbReference>
<sequence>MTRQSDLLPVGELVEAVDGFLAASPAARAWDVETEFDWAAADAGRLTEGQRSAVQFVTFIEDHLPGYFDVYQRFFPVDDSVELPAFEHNRELYHFTVRWALEEDTHARALNRYQVDSGIAERDTLRTELAVEGRKPFDLPYEHPVQFFAYALVQEKATQMYYHQLRDVSGDPVLAAVLSRLARDEARHFSFMADVVSRYLRVQGDAVVEPIRDVVAGFRMPLADTLRGYWRWALRIADVADYDHTAAYEHLLRVLDRAVDARTDRLDELAVFIGQCRALA</sequence>
<evidence type="ECO:0000256" key="9">
    <source>
        <dbReference type="ARBA" id="ARBA00023160"/>
    </source>
</evidence>
<dbReference type="RefSeq" id="WP_157390068.1">
    <property type="nucleotide sequence ID" value="NZ_WRPP01000005.1"/>
</dbReference>
<evidence type="ECO:0000256" key="1">
    <source>
        <dbReference type="ARBA" id="ARBA00001954"/>
    </source>
</evidence>